<dbReference type="Proteomes" id="UP000199494">
    <property type="component" value="Unassembled WGS sequence"/>
</dbReference>
<sequence length="144" mass="15867">MSLPAVRTSRPMGTWDPFREFDNLYRVFGAARPERDGTWSPAADVTETEEGYSVEVELPGVKKDDIDVDLTGNRLTITGEAKEKEREGTPLRRARRTGRFSYRVALPRNVDSDNIEAALADGVLTVTVPKSASAKPRKITVSGS</sequence>
<dbReference type="Gene3D" id="2.60.40.790">
    <property type="match status" value="1"/>
</dbReference>
<keyword evidence="4" id="KW-1185">Reference proteome</keyword>
<evidence type="ECO:0000313" key="3">
    <source>
        <dbReference type="EMBL" id="SDC00495.1"/>
    </source>
</evidence>
<dbReference type="InterPro" id="IPR031107">
    <property type="entry name" value="Small_HSP"/>
</dbReference>
<reference evidence="3 4" key="1">
    <citation type="submission" date="2016-10" db="EMBL/GenBank/DDBJ databases">
        <authorList>
            <person name="de Groot N.N."/>
        </authorList>
    </citation>
    <scope>NUCLEOTIDE SEQUENCE [LARGE SCALE GENOMIC DNA]</scope>
    <source>
        <strain evidence="3 4">CGMCC 4.5506</strain>
    </source>
</reference>
<protein>
    <submittedName>
        <fullName evidence="3">HSP20 family protein</fullName>
    </submittedName>
</protein>
<dbReference type="CDD" id="cd06464">
    <property type="entry name" value="ACD_sHsps-like"/>
    <property type="match status" value="1"/>
</dbReference>
<dbReference type="EMBL" id="FMZE01000001">
    <property type="protein sequence ID" value="SDC00495.1"/>
    <property type="molecule type" value="Genomic_DNA"/>
</dbReference>
<name>A0A222VM37_9PSEU</name>
<dbReference type="Pfam" id="PF00011">
    <property type="entry name" value="HSP20"/>
    <property type="match status" value="1"/>
</dbReference>
<evidence type="ECO:0000256" key="1">
    <source>
        <dbReference type="PROSITE-ProRule" id="PRU00285"/>
    </source>
</evidence>
<dbReference type="PANTHER" id="PTHR11527">
    <property type="entry name" value="HEAT-SHOCK PROTEIN 20 FAMILY MEMBER"/>
    <property type="match status" value="1"/>
</dbReference>
<comment type="similarity">
    <text evidence="1 2">Belongs to the small heat shock protein (HSP20) family.</text>
</comment>
<dbReference type="InterPro" id="IPR008978">
    <property type="entry name" value="HSP20-like_chaperone"/>
</dbReference>
<proteinExistence type="inferred from homology"/>
<dbReference type="AlphaFoldDB" id="A0A222VM37"/>
<dbReference type="STRING" id="530584.SAMN05421630_10123"/>
<evidence type="ECO:0000256" key="2">
    <source>
        <dbReference type="RuleBase" id="RU003616"/>
    </source>
</evidence>
<gene>
    <name evidence="3" type="ORF">SAMN05421630_10123</name>
</gene>
<dbReference type="SUPFAM" id="SSF49764">
    <property type="entry name" value="HSP20-like chaperones"/>
    <property type="match status" value="1"/>
</dbReference>
<accession>A0A222VM37</accession>
<dbReference type="KEGG" id="pmad:BAY61_08320"/>
<evidence type="ECO:0000313" key="4">
    <source>
        <dbReference type="Proteomes" id="UP000199494"/>
    </source>
</evidence>
<dbReference type="PROSITE" id="PS01031">
    <property type="entry name" value="SHSP"/>
    <property type="match status" value="1"/>
</dbReference>
<dbReference type="OrthoDB" id="9809760at2"/>
<dbReference type="InterPro" id="IPR002068">
    <property type="entry name" value="A-crystallin/Hsp20_dom"/>
</dbReference>
<organism evidence="3 4">
    <name type="scientific">Prauserella marina</name>
    <dbReference type="NCBI Taxonomy" id="530584"/>
    <lineage>
        <taxon>Bacteria</taxon>
        <taxon>Bacillati</taxon>
        <taxon>Actinomycetota</taxon>
        <taxon>Actinomycetes</taxon>
        <taxon>Pseudonocardiales</taxon>
        <taxon>Pseudonocardiaceae</taxon>
        <taxon>Prauserella</taxon>
    </lineage>
</organism>
<dbReference type="RefSeq" id="WP_091794677.1">
    <property type="nucleotide sequence ID" value="NZ_CP016353.1"/>
</dbReference>